<gene>
    <name evidence="2" type="ORF">A2628_02020</name>
</gene>
<sequence>MLRNISTRVNNRGFLIVFGVIFLILTSYFYNRHALNIHFVDEEENIVLGSYILKGEKLYSDLFSQHQPLAYISSALIQKLTHPGSIFTLISRHRQAMILWSFIWGMFLTLGYGSAGLSFVILYELSKIYIFGDLFLAESLSVYPLAYLSFVFFYNKSINPKTLFLTSLVLGMLLSNLLFIWPLSLFLYVGIVFKIPQGVVKRNLKYIVAGVLPYLLQLPFISLSEYFFQVFYINVQYYIPTTGNFALFKSFFYPILLFDPRIAATQFLMILRILSFILVVGSFLLIKLRKKIDFLIVYVLLVLAALRFVPFGGEYYRGFHLLPWYGLLIFSIIIVCTKLLNSYSSLLPLFAIFVALPLSSATLTQNINKNERYYINYSRQFDYGEAVRIMRDNNDTLFVVPDEFLIYWQGDVEHAMDYLFYYDWMMKTPLIAEAVTAHIKETPPTFFYCDCMGKSANELTTGYFRLKKDGYPTKLYVLPQKVRRLNQVQLGQLKYYNFSF</sequence>
<comment type="caution">
    <text evidence="2">The sequence shown here is derived from an EMBL/GenBank/DDBJ whole genome shotgun (WGS) entry which is preliminary data.</text>
</comment>
<proteinExistence type="predicted"/>
<feature type="transmembrane region" description="Helical" evidence="1">
    <location>
        <begin position="97"/>
        <end position="122"/>
    </location>
</feature>
<organism evidence="2 3">
    <name type="scientific">Candidatus Woesebacteria bacterium RIFCSPHIGHO2_01_FULL_40_22</name>
    <dbReference type="NCBI Taxonomy" id="1802499"/>
    <lineage>
        <taxon>Bacteria</taxon>
        <taxon>Candidatus Woeseibacteriota</taxon>
    </lineage>
</organism>
<feature type="transmembrane region" description="Helical" evidence="1">
    <location>
        <begin position="346"/>
        <end position="364"/>
    </location>
</feature>
<feature type="transmembrane region" description="Helical" evidence="1">
    <location>
        <begin position="267"/>
        <end position="286"/>
    </location>
</feature>
<evidence type="ECO:0000256" key="1">
    <source>
        <dbReference type="SAM" id="Phobius"/>
    </source>
</evidence>
<feature type="transmembrane region" description="Helical" evidence="1">
    <location>
        <begin position="12"/>
        <end position="30"/>
    </location>
</feature>
<evidence type="ECO:0000313" key="2">
    <source>
        <dbReference type="EMBL" id="OGM27543.1"/>
    </source>
</evidence>
<evidence type="ECO:0008006" key="4">
    <source>
        <dbReference type="Google" id="ProtNLM"/>
    </source>
</evidence>
<evidence type="ECO:0000313" key="3">
    <source>
        <dbReference type="Proteomes" id="UP000179221"/>
    </source>
</evidence>
<dbReference type="Proteomes" id="UP000179221">
    <property type="component" value="Unassembled WGS sequence"/>
</dbReference>
<accession>A0A1F7YJS3</accession>
<keyword evidence="1" id="KW-1133">Transmembrane helix</keyword>
<feature type="transmembrane region" description="Helical" evidence="1">
    <location>
        <begin position="321"/>
        <end position="340"/>
    </location>
</feature>
<feature type="transmembrane region" description="Helical" evidence="1">
    <location>
        <begin position="292"/>
        <end position="309"/>
    </location>
</feature>
<dbReference type="AlphaFoldDB" id="A0A1F7YJS3"/>
<feature type="transmembrane region" description="Helical" evidence="1">
    <location>
        <begin position="166"/>
        <end position="192"/>
    </location>
</feature>
<keyword evidence="1" id="KW-0472">Membrane</keyword>
<reference evidence="2 3" key="1">
    <citation type="journal article" date="2016" name="Nat. Commun.">
        <title>Thousands of microbial genomes shed light on interconnected biogeochemical processes in an aquifer system.</title>
        <authorList>
            <person name="Anantharaman K."/>
            <person name="Brown C.T."/>
            <person name="Hug L.A."/>
            <person name="Sharon I."/>
            <person name="Castelle C.J."/>
            <person name="Probst A.J."/>
            <person name="Thomas B.C."/>
            <person name="Singh A."/>
            <person name="Wilkins M.J."/>
            <person name="Karaoz U."/>
            <person name="Brodie E.L."/>
            <person name="Williams K.H."/>
            <person name="Hubbard S.S."/>
            <person name="Banfield J.F."/>
        </authorList>
    </citation>
    <scope>NUCLEOTIDE SEQUENCE [LARGE SCALE GENOMIC DNA]</scope>
</reference>
<feature type="transmembrane region" description="Helical" evidence="1">
    <location>
        <begin position="134"/>
        <end position="154"/>
    </location>
</feature>
<name>A0A1F7YJS3_9BACT</name>
<protein>
    <recommendedName>
        <fullName evidence="4">Glycosyltransferase RgtA/B/C/D-like domain-containing protein</fullName>
    </recommendedName>
</protein>
<feature type="transmembrane region" description="Helical" evidence="1">
    <location>
        <begin position="204"/>
        <end position="223"/>
    </location>
</feature>
<keyword evidence="1" id="KW-0812">Transmembrane</keyword>
<dbReference type="EMBL" id="MGGL01000004">
    <property type="protein sequence ID" value="OGM27543.1"/>
    <property type="molecule type" value="Genomic_DNA"/>
</dbReference>